<dbReference type="EMBL" id="CAJOBC010007026">
    <property type="protein sequence ID" value="CAF3918784.1"/>
    <property type="molecule type" value="Genomic_DNA"/>
</dbReference>
<evidence type="ECO:0000313" key="4">
    <source>
        <dbReference type="Proteomes" id="UP000663829"/>
    </source>
</evidence>
<dbReference type="Gene3D" id="3.10.20.90">
    <property type="entry name" value="Phosphatidylinositol 3-kinase Catalytic Subunit, Chain A, domain 1"/>
    <property type="match status" value="1"/>
</dbReference>
<dbReference type="Proteomes" id="UP000663829">
    <property type="component" value="Unassembled WGS sequence"/>
</dbReference>
<dbReference type="AlphaFoldDB" id="A0A814T6N5"/>
<feature type="coiled-coil region" evidence="1">
    <location>
        <begin position="185"/>
        <end position="216"/>
    </location>
</feature>
<name>A0A814T6N5_9BILA</name>
<evidence type="ECO:0000313" key="2">
    <source>
        <dbReference type="EMBL" id="CAF1155343.1"/>
    </source>
</evidence>
<keyword evidence="4" id="KW-1185">Reference proteome</keyword>
<proteinExistence type="predicted"/>
<dbReference type="OrthoDB" id="10006787at2759"/>
<keyword evidence="1" id="KW-0175">Coiled coil</keyword>
<evidence type="ECO:0000256" key="1">
    <source>
        <dbReference type="SAM" id="Coils"/>
    </source>
</evidence>
<reference evidence="2" key="1">
    <citation type="submission" date="2021-02" db="EMBL/GenBank/DDBJ databases">
        <authorList>
            <person name="Nowell W R."/>
        </authorList>
    </citation>
    <scope>NUCLEOTIDE SEQUENCE</scope>
</reference>
<dbReference type="EMBL" id="CAJNOQ010007027">
    <property type="protein sequence ID" value="CAF1155343.1"/>
    <property type="molecule type" value="Genomic_DNA"/>
</dbReference>
<organism evidence="2 4">
    <name type="scientific">Didymodactylos carnosus</name>
    <dbReference type="NCBI Taxonomy" id="1234261"/>
    <lineage>
        <taxon>Eukaryota</taxon>
        <taxon>Metazoa</taxon>
        <taxon>Spiralia</taxon>
        <taxon>Gnathifera</taxon>
        <taxon>Rotifera</taxon>
        <taxon>Eurotatoria</taxon>
        <taxon>Bdelloidea</taxon>
        <taxon>Philodinida</taxon>
        <taxon>Philodinidae</taxon>
        <taxon>Didymodactylos</taxon>
    </lineage>
</organism>
<dbReference type="SUPFAM" id="SSF47473">
    <property type="entry name" value="EF-hand"/>
    <property type="match status" value="1"/>
</dbReference>
<sequence>MSETASMYISEIPVRIDDRMKWLSNLNHSTSARDVIHALLSNLKPFDDRNGDIDESTLNDYTLYVHTDRGIHPILPNSKIYKVVASIQKRQCGRRLLFEIKHRYVPTTCLPSNPKYAIRRTLRQSPKKQKSEKLPTKKRVRFSDEIQIQDIRGRHLQHCNESSPLHFLETLFIPDNKHASKNVIVTNNNDEAVSIEAKYEKLKQNFERRVLEQQENYRKPRTEKKIGCQNERRYGKYSKKVNGELIKVIYDWFERDKDFDGTPLTGKHKGHQYKLGMTKEQFDQMKQIVTPTDMNGEKLTFDQFCDILIPVITGDHNDYSIYLAFRAFDKNGDQ</sequence>
<comment type="caution">
    <text evidence="2">The sequence shown here is derived from an EMBL/GenBank/DDBJ whole genome shotgun (WGS) entry which is preliminary data.</text>
</comment>
<protein>
    <submittedName>
        <fullName evidence="2">Uncharacterized protein</fullName>
    </submittedName>
</protein>
<dbReference type="Proteomes" id="UP000681722">
    <property type="component" value="Unassembled WGS sequence"/>
</dbReference>
<feature type="non-terminal residue" evidence="2">
    <location>
        <position position="1"/>
    </location>
</feature>
<accession>A0A814T6N5</accession>
<evidence type="ECO:0000313" key="3">
    <source>
        <dbReference type="EMBL" id="CAF3918784.1"/>
    </source>
</evidence>
<dbReference type="InterPro" id="IPR011992">
    <property type="entry name" value="EF-hand-dom_pair"/>
</dbReference>
<gene>
    <name evidence="2" type="ORF">GPM918_LOCUS21398</name>
    <name evidence="3" type="ORF">SRO942_LOCUS21395</name>
</gene>